<dbReference type="EMBL" id="ML995809">
    <property type="protein sequence ID" value="KAF2774075.1"/>
    <property type="molecule type" value="Genomic_DNA"/>
</dbReference>
<reference evidence="1" key="1">
    <citation type="journal article" date="2020" name="Stud. Mycol.">
        <title>101 Dothideomycetes genomes: a test case for predicting lifestyles and emergence of pathogens.</title>
        <authorList>
            <person name="Haridas S."/>
            <person name="Albert R."/>
            <person name="Binder M."/>
            <person name="Bloem J."/>
            <person name="Labutti K."/>
            <person name="Salamov A."/>
            <person name="Andreopoulos B."/>
            <person name="Baker S."/>
            <person name="Barry K."/>
            <person name="Bills G."/>
            <person name="Bluhm B."/>
            <person name="Cannon C."/>
            <person name="Castanera R."/>
            <person name="Culley D."/>
            <person name="Daum C."/>
            <person name="Ezra D."/>
            <person name="Gonzalez J."/>
            <person name="Henrissat B."/>
            <person name="Kuo A."/>
            <person name="Liang C."/>
            <person name="Lipzen A."/>
            <person name="Lutzoni F."/>
            <person name="Magnuson J."/>
            <person name="Mondo S."/>
            <person name="Nolan M."/>
            <person name="Ohm R."/>
            <person name="Pangilinan J."/>
            <person name="Park H.-J."/>
            <person name="Ramirez L."/>
            <person name="Alfaro M."/>
            <person name="Sun H."/>
            <person name="Tritt A."/>
            <person name="Yoshinaga Y."/>
            <person name="Zwiers L.-H."/>
            <person name="Turgeon B."/>
            <person name="Goodwin S."/>
            <person name="Spatafora J."/>
            <person name="Crous P."/>
            <person name="Grigoriev I."/>
        </authorList>
    </citation>
    <scope>NUCLEOTIDE SEQUENCE</scope>
    <source>
        <strain evidence="1">CBS 116005</strain>
    </source>
</reference>
<dbReference type="AlphaFoldDB" id="A0A6G1LMI1"/>
<name>A0A6G1LMI1_9PEZI</name>
<organism evidence="1 2">
    <name type="scientific">Teratosphaeria nubilosa</name>
    <dbReference type="NCBI Taxonomy" id="161662"/>
    <lineage>
        <taxon>Eukaryota</taxon>
        <taxon>Fungi</taxon>
        <taxon>Dikarya</taxon>
        <taxon>Ascomycota</taxon>
        <taxon>Pezizomycotina</taxon>
        <taxon>Dothideomycetes</taxon>
        <taxon>Dothideomycetidae</taxon>
        <taxon>Mycosphaerellales</taxon>
        <taxon>Teratosphaeriaceae</taxon>
        <taxon>Teratosphaeria</taxon>
    </lineage>
</organism>
<proteinExistence type="predicted"/>
<evidence type="ECO:0000313" key="2">
    <source>
        <dbReference type="Proteomes" id="UP000799436"/>
    </source>
</evidence>
<dbReference type="Proteomes" id="UP000799436">
    <property type="component" value="Unassembled WGS sequence"/>
</dbReference>
<sequence length="142" mass="15891">MSAFVRGVCPQRSCFWLTLRSLSQSSCLELSGLLRCLSLVWTDLVPPFLHCNAPRGVGSQLRTLVCDYEQIQRWSCYLIKPQQNSVHVVRKSSWTWQQSILHCPGSPLVLVIGANSQELQRSAVSVPPWISTAHATDARVSQ</sequence>
<accession>A0A6G1LMI1</accession>
<gene>
    <name evidence="1" type="ORF">EJ03DRAFT_75346</name>
</gene>
<protein>
    <submittedName>
        <fullName evidence="1">Uncharacterized protein</fullName>
    </submittedName>
</protein>
<evidence type="ECO:0000313" key="1">
    <source>
        <dbReference type="EMBL" id="KAF2774075.1"/>
    </source>
</evidence>
<keyword evidence="2" id="KW-1185">Reference proteome</keyword>